<dbReference type="RefSeq" id="XP_062684303.1">
    <property type="nucleotide sequence ID" value="XM_062820492.1"/>
</dbReference>
<evidence type="ECO:0000313" key="3">
    <source>
        <dbReference type="Proteomes" id="UP001278500"/>
    </source>
</evidence>
<dbReference type="GeneID" id="87857646"/>
<feature type="region of interest" description="Disordered" evidence="1">
    <location>
        <begin position="90"/>
        <end position="111"/>
    </location>
</feature>
<dbReference type="EMBL" id="JAUEPP010000002">
    <property type="protein sequence ID" value="KAK3351008.1"/>
    <property type="molecule type" value="Genomic_DNA"/>
</dbReference>
<accession>A0AAE0MTY8</accession>
<evidence type="ECO:0000256" key="1">
    <source>
        <dbReference type="SAM" id="MobiDB-lite"/>
    </source>
</evidence>
<dbReference type="AlphaFoldDB" id="A0AAE0MTY8"/>
<proteinExistence type="predicted"/>
<reference evidence="2" key="1">
    <citation type="journal article" date="2023" name="Mol. Phylogenet. Evol.">
        <title>Genome-scale phylogeny and comparative genomics of the fungal order Sordariales.</title>
        <authorList>
            <person name="Hensen N."/>
            <person name="Bonometti L."/>
            <person name="Westerberg I."/>
            <person name="Brannstrom I.O."/>
            <person name="Guillou S."/>
            <person name="Cros-Aarteil S."/>
            <person name="Calhoun S."/>
            <person name="Haridas S."/>
            <person name="Kuo A."/>
            <person name="Mondo S."/>
            <person name="Pangilinan J."/>
            <person name="Riley R."/>
            <person name="LaButti K."/>
            <person name="Andreopoulos B."/>
            <person name="Lipzen A."/>
            <person name="Chen C."/>
            <person name="Yan M."/>
            <person name="Daum C."/>
            <person name="Ng V."/>
            <person name="Clum A."/>
            <person name="Steindorff A."/>
            <person name="Ohm R.A."/>
            <person name="Martin F."/>
            <person name="Silar P."/>
            <person name="Natvig D.O."/>
            <person name="Lalanne C."/>
            <person name="Gautier V."/>
            <person name="Ament-Velasquez S.L."/>
            <person name="Kruys A."/>
            <person name="Hutchinson M.I."/>
            <person name="Powell A.J."/>
            <person name="Barry K."/>
            <person name="Miller A.N."/>
            <person name="Grigoriev I.V."/>
            <person name="Debuchy R."/>
            <person name="Gladieux P."/>
            <person name="Hiltunen Thoren M."/>
            <person name="Johannesson H."/>
        </authorList>
    </citation>
    <scope>NUCLEOTIDE SEQUENCE</scope>
    <source>
        <strain evidence="2">CBS 560.94</strain>
    </source>
</reference>
<protein>
    <submittedName>
        <fullName evidence="2">Uncharacterized protein</fullName>
    </submittedName>
</protein>
<name>A0AAE0MTY8_9PEZI</name>
<gene>
    <name evidence="2" type="ORF">B0H65DRAFT_106349</name>
</gene>
<organism evidence="2 3">
    <name type="scientific">Neurospora tetraspora</name>
    <dbReference type="NCBI Taxonomy" id="94610"/>
    <lineage>
        <taxon>Eukaryota</taxon>
        <taxon>Fungi</taxon>
        <taxon>Dikarya</taxon>
        <taxon>Ascomycota</taxon>
        <taxon>Pezizomycotina</taxon>
        <taxon>Sordariomycetes</taxon>
        <taxon>Sordariomycetidae</taxon>
        <taxon>Sordariales</taxon>
        <taxon>Sordariaceae</taxon>
        <taxon>Neurospora</taxon>
    </lineage>
</organism>
<keyword evidence="3" id="KW-1185">Reference proteome</keyword>
<evidence type="ECO:0000313" key="2">
    <source>
        <dbReference type="EMBL" id="KAK3351008.1"/>
    </source>
</evidence>
<comment type="caution">
    <text evidence="2">The sequence shown here is derived from an EMBL/GenBank/DDBJ whole genome shotgun (WGS) entry which is preliminary data.</text>
</comment>
<dbReference type="Proteomes" id="UP001278500">
    <property type="component" value="Unassembled WGS sequence"/>
</dbReference>
<reference evidence="2" key="2">
    <citation type="submission" date="2023-06" db="EMBL/GenBank/DDBJ databases">
        <authorList>
            <consortium name="Lawrence Berkeley National Laboratory"/>
            <person name="Haridas S."/>
            <person name="Hensen N."/>
            <person name="Bonometti L."/>
            <person name="Westerberg I."/>
            <person name="Brannstrom I.O."/>
            <person name="Guillou S."/>
            <person name="Cros-Aarteil S."/>
            <person name="Calhoun S."/>
            <person name="Kuo A."/>
            <person name="Mondo S."/>
            <person name="Pangilinan J."/>
            <person name="Riley R."/>
            <person name="Labutti K."/>
            <person name="Andreopoulos B."/>
            <person name="Lipzen A."/>
            <person name="Chen C."/>
            <person name="Yanf M."/>
            <person name="Daum C."/>
            <person name="Ng V."/>
            <person name="Clum A."/>
            <person name="Steindorff A."/>
            <person name="Ohm R."/>
            <person name="Martin F."/>
            <person name="Silar P."/>
            <person name="Natvig D."/>
            <person name="Lalanne C."/>
            <person name="Gautier V."/>
            <person name="Ament-Velasquez S.L."/>
            <person name="Kruys A."/>
            <person name="Hutchinson M.I."/>
            <person name="Powell A.J."/>
            <person name="Barry K."/>
            <person name="Miller A.N."/>
            <person name="Grigoriev I.V."/>
            <person name="Debuchy R."/>
            <person name="Gladieux P."/>
            <person name="Thoren M.H."/>
            <person name="Johannesson H."/>
        </authorList>
    </citation>
    <scope>NUCLEOTIDE SEQUENCE</scope>
    <source>
        <strain evidence="2">CBS 560.94</strain>
    </source>
</reference>
<sequence length="315" mass="34453">MLPLARHLPFRGIGDQQSCQQPGSCTTGAAVSAPKPSNGRLDLQASIDVETAGQFFFLRVFSFFSFFHLLRTSRDLFLRGVSTLLSPSTLHGTPKAKGATPVSTLSSDPAHQGHEGTPFLSRHLCRPPNFLSSCEASCVGPQIDCWFPIGPPGSQILACLRPIRTSAQDSTVCYLSTNVAHAYARSTFLGTTDDQTLGTSLRSFLLFAGNTFRTHTRHTRATRLQQPSSLSISTNALTDIEVNLHAYRPLLDHYHLGGPVTRHNTTPREATDGSQKWCFTALVFHYCCCCKASRVSQLSAAVYAISVRLLVYIYT</sequence>